<gene>
    <name evidence="1" type="ORF">Ah1_00095</name>
</gene>
<evidence type="ECO:0000313" key="1">
    <source>
        <dbReference type="EMBL" id="AUE22636.1"/>
    </source>
</evidence>
<name>A0A2H4YFB6_9CAUD</name>
<organism evidence="1 2">
    <name type="scientific">Aeromonas phage Ah1</name>
    <dbReference type="NCBI Taxonomy" id="2053701"/>
    <lineage>
        <taxon>Viruses</taxon>
        <taxon>Duplodnaviria</taxon>
        <taxon>Heunggongvirae</taxon>
        <taxon>Uroviricota</taxon>
        <taxon>Caudoviricetes</taxon>
        <taxon>Pantevenvirales</taxon>
        <taxon>Straboviridae</taxon>
        <taxon>Cinqassovirus</taxon>
        <taxon>Cinqassovirus ah1</taxon>
    </lineage>
</organism>
<protein>
    <submittedName>
        <fullName evidence="1">Uncharacterized protein</fullName>
    </submittedName>
</protein>
<reference evidence="1 2" key="1">
    <citation type="submission" date="2017-10" db="EMBL/GenBank/DDBJ databases">
        <title>Antibacterial composition for extension of chilled fish shelf life and decreasing of risk of food-borne infections, bacteriophage strains for its preparation.</title>
        <authorList>
            <person name="Zulkarneev E.R."/>
            <person name="Aleshkin A.V."/>
            <person name="Rubalsky O.V."/>
            <person name="Kiseleva I.A."/>
            <person name="Rubalskii E.O."/>
            <person name="Lebedev S.N."/>
        </authorList>
    </citation>
    <scope>NUCLEOTIDE SEQUENCE [LARGE SCALE GENOMIC DNA]</scope>
</reference>
<accession>A0A2H4YFB6</accession>
<keyword evidence="2" id="KW-1185">Reference proteome</keyword>
<evidence type="ECO:0000313" key="2">
    <source>
        <dbReference type="Proteomes" id="UP000240934"/>
    </source>
</evidence>
<sequence length="32" mass="3687">MTVKTSYRGMVRVNNVKSKHHALLQDGRLYLA</sequence>
<dbReference type="Proteomes" id="UP000240934">
    <property type="component" value="Segment"/>
</dbReference>
<proteinExistence type="predicted"/>
<dbReference type="EMBL" id="MG250483">
    <property type="protein sequence ID" value="AUE22636.1"/>
    <property type="molecule type" value="Genomic_DNA"/>
</dbReference>